<proteinExistence type="predicted"/>
<feature type="region of interest" description="Disordered" evidence="1">
    <location>
        <begin position="1"/>
        <end position="46"/>
    </location>
</feature>
<feature type="region of interest" description="Disordered" evidence="1">
    <location>
        <begin position="371"/>
        <end position="393"/>
    </location>
</feature>
<accession>A0A061AMV0</accession>
<dbReference type="InterPro" id="IPR036864">
    <property type="entry name" value="Zn2-C6_fun-type_DNA-bd_sf"/>
</dbReference>
<dbReference type="SUPFAM" id="SSF57701">
    <property type="entry name" value="Zn2/Cys6 DNA-binding domain"/>
    <property type="match status" value="1"/>
</dbReference>
<feature type="region of interest" description="Disordered" evidence="1">
    <location>
        <begin position="148"/>
        <end position="192"/>
    </location>
</feature>
<reference evidence="2" key="1">
    <citation type="journal article" date="2014" name="Genome Announc.">
        <title>Draft genome sequence of Rhodosporidium toruloides CECT1137, an oleaginous yeast of biotechnological interest.</title>
        <authorList>
            <person name="Morin N."/>
            <person name="Calcas X."/>
            <person name="Devillers H."/>
            <person name="Durrens P."/>
            <person name="Sherman D.J."/>
            <person name="Nicaud J.-M."/>
            <person name="Neuveglise C."/>
        </authorList>
    </citation>
    <scope>NUCLEOTIDE SEQUENCE</scope>
    <source>
        <strain evidence="2">CECT1137</strain>
    </source>
</reference>
<dbReference type="GO" id="GO:0000981">
    <property type="term" value="F:DNA-binding transcription factor activity, RNA polymerase II-specific"/>
    <property type="evidence" value="ECO:0007669"/>
    <property type="project" value="InterPro"/>
</dbReference>
<gene>
    <name evidence="2" type="ORF">RHTO0S_02e05446g</name>
</gene>
<feature type="compositionally biased region" description="Pro residues" evidence="1">
    <location>
        <begin position="175"/>
        <end position="187"/>
    </location>
</feature>
<dbReference type="EMBL" id="LK052937">
    <property type="protein sequence ID" value="CDR36681.1"/>
    <property type="molecule type" value="Genomic_DNA"/>
</dbReference>
<sequence length="393" mass="43202">MPATRRKTRRIKREEDDEAPYQPRGTRNKARSSNKKERPKRRQPCDHCKQTRHRCIISSVPVEDGNESDDGAEEDQHKLPCDACIASGRSCTYGVLEVDWQGRKRAYGILSELDERLAKLEILLLRKTGVNSPYELDDLDLVLAKIGPPQDVDQAPPSRDADDGIRRRPVKPLSPRLPPLRPLPPLSPALTPQLEPSVNHKIAFAQDLFEVASSFWPANPLSSGLTWRQPVLQLDGAAEELASALATLEIVDVHKSLQPVAREPTRTFPKLSTPASSVSCLLSPTPQSAYPTVHSQPNSPTPPHVWTPFVSKSPLTPPLALYNHTLPTPVASPITPVKTVSITSLVHPRQISPPPDSCLWRYFSDSAPVLPASPPPSVRSIRSRTSTACSTAA</sequence>
<dbReference type="Gene3D" id="4.10.240.10">
    <property type="entry name" value="Zn(2)-C6 fungal-type DNA-binding domain"/>
    <property type="match status" value="1"/>
</dbReference>
<evidence type="ECO:0000256" key="1">
    <source>
        <dbReference type="SAM" id="MobiDB-lite"/>
    </source>
</evidence>
<name>A0A061AMV0_RHOTO</name>
<dbReference type="OrthoDB" id="2529129at2759"/>
<evidence type="ECO:0000313" key="2">
    <source>
        <dbReference type="EMBL" id="CDR36681.1"/>
    </source>
</evidence>
<dbReference type="AlphaFoldDB" id="A0A061AMV0"/>
<feature type="compositionally biased region" description="Basic residues" evidence="1">
    <location>
        <begin position="1"/>
        <end position="11"/>
    </location>
</feature>
<dbReference type="CDD" id="cd00067">
    <property type="entry name" value="GAL4"/>
    <property type="match status" value="1"/>
</dbReference>
<organism evidence="2">
    <name type="scientific">Rhodotorula toruloides</name>
    <name type="common">Yeast</name>
    <name type="synonym">Rhodosporidium toruloides</name>
    <dbReference type="NCBI Taxonomy" id="5286"/>
    <lineage>
        <taxon>Eukaryota</taxon>
        <taxon>Fungi</taxon>
        <taxon>Dikarya</taxon>
        <taxon>Basidiomycota</taxon>
        <taxon>Pucciniomycotina</taxon>
        <taxon>Microbotryomycetes</taxon>
        <taxon>Sporidiobolales</taxon>
        <taxon>Sporidiobolaceae</taxon>
        <taxon>Rhodotorula</taxon>
    </lineage>
</organism>
<dbReference type="InterPro" id="IPR001138">
    <property type="entry name" value="Zn2Cys6_DnaBD"/>
</dbReference>
<dbReference type="GO" id="GO:0008270">
    <property type="term" value="F:zinc ion binding"/>
    <property type="evidence" value="ECO:0007669"/>
    <property type="project" value="InterPro"/>
</dbReference>
<protein>
    <submittedName>
        <fullName evidence="2">RHTO0S02e05446g1_1</fullName>
    </submittedName>
</protein>
<feature type="compositionally biased region" description="Basic residues" evidence="1">
    <location>
        <begin position="26"/>
        <end position="42"/>
    </location>
</feature>